<dbReference type="Proteomes" id="UP001044222">
    <property type="component" value="Chromosome 13"/>
</dbReference>
<feature type="compositionally biased region" description="Polar residues" evidence="1">
    <location>
        <begin position="70"/>
        <end position="81"/>
    </location>
</feature>
<evidence type="ECO:0000313" key="2">
    <source>
        <dbReference type="EMBL" id="KAG5837545.1"/>
    </source>
</evidence>
<feature type="compositionally biased region" description="Low complexity" evidence="1">
    <location>
        <begin position="9"/>
        <end position="19"/>
    </location>
</feature>
<sequence>MAGARPQRTSVTSPAAGPAAPAPPTAPSSPTSASPKRWWRPPDKAGYRCNGTSLTKPGKGHAHRAGRPSSPFSTDGSTMGTHSLGHQRAARPTRKHRAGRLEQGATPHRRDASADDLPPPPTPALPGGACPGPRSGWDPRSAGSAGRGSAGHRTGPGSEEGLLPYSKPCFPSPGGHSSSGTASSKGSTGPRKGGEGTRGPTNGPSQTTLTWATWGPTGRGSTPESYSDLVRRSEASCSDWPLMQANPSPRCGAMNSFLHISRPGMQNAKLLAFIAQPSSSSLSQTPVFPKLSSLLVIRHFV</sequence>
<gene>
    <name evidence="2" type="ORF">ANANG_G00240470</name>
</gene>
<evidence type="ECO:0000256" key="1">
    <source>
        <dbReference type="SAM" id="MobiDB-lite"/>
    </source>
</evidence>
<protein>
    <submittedName>
        <fullName evidence="2">Uncharacterized protein</fullName>
    </submittedName>
</protein>
<accession>A0A9D3LV30</accession>
<proteinExistence type="predicted"/>
<organism evidence="2 3">
    <name type="scientific">Anguilla anguilla</name>
    <name type="common">European freshwater eel</name>
    <name type="synonym">Muraena anguilla</name>
    <dbReference type="NCBI Taxonomy" id="7936"/>
    <lineage>
        <taxon>Eukaryota</taxon>
        <taxon>Metazoa</taxon>
        <taxon>Chordata</taxon>
        <taxon>Craniata</taxon>
        <taxon>Vertebrata</taxon>
        <taxon>Euteleostomi</taxon>
        <taxon>Actinopterygii</taxon>
        <taxon>Neopterygii</taxon>
        <taxon>Teleostei</taxon>
        <taxon>Anguilliformes</taxon>
        <taxon>Anguillidae</taxon>
        <taxon>Anguilla</taxon>
    </lineage>
</organism>
<keyword evidence="3" id="KW-1185">Reference proteome</keyword>
<feature type="compositionally biased region" description="Low complexity" evidence="1">
    <location>
        <begin position="172"/>
        <end position="190"/>
    </location>
</feature>
<feature type="region of interest" description="Disordered" evidence="1">
    <location>
        <begin position="1"/>
        <end position="227"/>
    </location>
</feature>
<feature type="compositionally biased region" description="Polar residues" evidence="1">
    <location>
        <begin position="199"/>
        <end position="211"/>
    </location>
</feature>
<feature type="compositionally biased region" description="Basic residues" evidence="1">
    <location>
        <begin position="88"/>
        <end position="98"/>
    </location>
</feature>
<comment type="caution">
    <text evidence="2">The sequence shown here is derived from an EMBL/GenBank/DDBJ whole genome shotgun (WGS) entry which is preliminary data.</text>
</comment>
<reference evidence="2" key="1">
    <citation type="submission" date="2021-01" db="EMBL/GenBank/DDBJ databases">
        <title>A chromosome-scale assembly of European eel, Anguilla anguilla.</title>
        <authorList>
            <person name="Henkel C."/>
            <person name="Jong-Raadsen S.A."/>
            <person name="Dufour S."/>
            <person name="Weltzien F.-A."/>
            <person name="Palstra A.P."/>
            <person name="Pelster B."/>
            <person name="Spaink H.P."/>
            <person name="Van Den Thillart G.E."/>
            <person name="Jansen H."/>
            <person name="Zahm M."/>
            <person name="Klopp C."/>
            <person name="Cedric C."/>
            <person name="Louis A."/>
            <person name="Berthelot C."/>
            <person name="Parey E."/>
            <person name="Roest Crollius H."/>
            <person name="Montfort J."/>
            <person name="Robinson-Rechavi M."/>
            <person name="Bucao C."/>
            <person name="Bouchez O."/>
            <person name="Gislard M."/>
            <person name="Lluch J."/>
            <person name="Milhes M."/>
            <person name="Lampietro C."/>
            <person name="Lopez Roques C."/>
            <person name="Donnadieu C."/>
            <person name="Braasch I."/>
            <person name="Desvignes T."/>
            <person name="Postlethwait J."/>
            <person name="Bobe J."/>
            <person name="Guiguen Y."/>
            <person name="Dirks R."/>
        </authorList>
    </citation>
    <scope>NUCLEOTIDE SEQUENCE</scope>
    <source>
        <strain evidence="2">Tag_6206</strain>
        <tissue evidence="2">Liver</tissue>
    </source>
</reference>
<dbReference type="AlphaFoldDB" id="A0A9D3LV30"/>
<name>A0A9D3LV30_ANGAN</name>
<evidence type="ECO:0000313" key="3">
    <source>
        <dbReference type="Proteomes" id="UP001044222"/>
    </source>
</evidence>
<dbReference type="EMBL" id="JAFIRN010000013">
    <property type="protein sequence ID" value="KAG5837545.1"/>
    <property type="molecule type" value="Genomic_DNA"/>
</dbReference>